<dbReference type="InterPro" id="IPR045851">
    <property type="entry name" value="AMP-bd_C_sf"/>
</dbReference>
<dbReference type="GO" id="GO:0005811">
    <property type="term" value="C:lipid droplet"/>
    <property type="evidence" value="ECO:0007669"/>
    <property type="project" value="UniProtKB-SubCell"/>
</dbReference>
<evidence type="ECO:0000256" key="10">
    <source>
        <dbReference type="ARBA" id="ARBA00022741"/>
    </source>
</evidence>
<dbReference type="GO" id="GO:0044539">
    <property type="term" value="P:long-chain fatty acid import into cell"/>
    <property type="evidence" value="ECO:0007669"/>
    <property type="project" value="TreeGrafter"/>
</dbReference>
<comment type="similarity">
    <text evidence="4">Belongs to the ATP-dependent AMP-binding enzyme family.</text>
</comment>
<dbReference type="Gene3D" id="3.40.50.12780">
    <property type="entry name" value="N-terminal domain of ligase-like"/>
    <property type="match status" value="1"/>
</dbReference>
<dbReference type="GO" id="GO:0009898">
    <property type="term" value="C:cytoplasmic side of plasma membrane"/>
    <property type="evidence" value="ECO:0007669"/>
    <property type="project" value="TreeGrafter"/>
</dbReference>
<dbReference type="GO" id="GO:0005778">
    <property type="term" value="C:peroxisomal membrane"/>
    <property type="evidence" value="ECO:0007669"/>
    <property type="project" value="UniProtKB-SubCell"/>
</dbReference>
<evidence type="ECO:0000256" key="5">
    <source>
        <dbReference type="ARBA" id="ARBA00022448"/>
    </source>
</evidence>
<dbReference type="RefSeq" id="XP_016619409.1">
    <property type="nucleotide sequence ID" value="XM_016764327.1"/>
</dbReference>
<evidence type="ECO:0000256" key="20">
    <source>
        <dbReference type="SAM" id="SignalP"/>
    </source>
</evidence>
<dbReference type="SUPFAM" id="SSF56801">
    <property type="entry name" value="Acetyl-CoA synthetase-like"/>
    <property type="match status" value="1"/>
</dbReference>
<evidence type="ECO:0000256" key="3">
    <source>
        <dbReference type="ARBA" id="ARBA00004651"/>
    </source>
</evidence>
<keyword evidence="12" id="KW-1133">Transmembrane helix</keyword>
<dbReference type="GO" id="GO:0005524">
    <property type="term" value="F:ATP binding"/>
    <property type="evidence" value="ECO:0007669"/>
    <property type="project" value="UniProtKB-KW"/>
</dbReference>
<dbReference type="PANTHER" id="PTHR43107:SF15">
    <property type="entry name" value="FATTY ACID TRANSPORT PROTEIN 3, ISOFORM A"/>
    <property type="match status" value="1"/>
</dbReference>
<evidence type="ECO:0000256" key="11">
    <source>
        <dbReference type="ARBA" id="ARBA00022840"/>
    </source>
</evidence>
<dbReference type="FunFam" id="3.40.50.12780:FF:000019">
    <property type="entry name" value="Long-chain fatty acid transporter"/>
    <property type="match status" value="1"/>
</dbReference>
<dbReference type="AlphaFoldDB" id="A0A0D2HPG5"/>
<evidence type="ECO:0000256" key="8">
    <source>
        <dbReference type="ARBA" id="ARBA00022677"/>
    </source>
</evidence>
<evidence type="ECO:0000256" key="17">
    <source>
        <dbReference type="ARBA" id="ARBA00060276"/>
    </source>
</evidence>
<evidence type="ECO:0000259" key="21">
    <source>
        <dbReference type="Pfam" id="PF00501"/>
    </source>
</evidence>
<feature type="domain" description="AMP-binding enzyme C-terminal" evidence="22">
    <location>
        <begin position="527"/>
        <end position="610"/>
    </location>
</feature>
<keyword evidence="24" id="KW-1185">Reference proteome</keyword>
<dbReference type="OrthoDB" id="10253869at2759"/>
<dbReference type="Proteomes" id="UP000053789">
    <property type="component" value="Unassembled WGS sequence"/>
</dbReference>
<dbReference type="PROSITE" id="PS00455">
    <property type="entry name" value="AMP_BINDING"/>
    <property type="match status" value="1"/>
</dbReference>
<feature type="signal peptide" evidence="20">
    <location>
        <begin position="1"/>
        <end position="19"/>
    </location>
</feature>
<evidence type="ECO:0000256" key="18">
    <source>
        <dbReference type="ARBA" id="ARBA00068795"/>
    </source>
</evidence>
<dbReference type="InterPro" id="IPR000873">
    <property type="entry name" value="AMP-dep_synth/lig_dom"/>
</dbReference>
<keyword evidence="9" id="KW-0812">Transmembrane</keyword>
<keyword evidence="8" id="KW-0551">Lipid droplet</keyword>
<dbReference type="EMBL" id="KN846988">
    <property type="protein sequence ID" value="KIW92740.1"/>
    <property type="molecule type" value="Genomic_DNA"/>
</dbReference>
<keyword evidence="7" id="KW-0436">Ligase</keyword>
<dbReference type="InterPro" id="IPR025110">
    <property type="entry name" value="AMP-bd_C"/>
</dbReference>
<evidence type="ECO:0000256" key="1">
    <source>
        <dbReference type="ARBA" id="ARBA00004502"/>
    </source>
</evidence>
<keyword evidence="6" id="KW-1003">Cell membrane</keyword>
<feature type="domain" description="AMP-dependent synthetase/ligase" evidence="21">
    <location>
        <begin position="75"/>
        <end position="409"/>
    </location>
</feature>
<gene>
    <name evidence="23" type="ORF">Z519_06588</name>
</gene>
<proteinExistence type="inferred from homology"/>
<keyword evidence="20" id="KW-0732">Signal</keyword>
<dbReference type="VEuPathDB" id="FungiDB:Z519_06588"/>
<keyword evidence="10" id="KW-0547">Nucleotide-binding</keyword>
<evidence type="ECO:0000256" key="4">
    <source>
        <dbReference type="ARBA" id="ARBA00006432"/>
    </source>
</evidence>
<evidence type="ECO:0000256" key="15">
    <source>
        <dbReference type="ARBA" id="ARBA00023140"/>
    </source>
</evidence>
<evidence type="ECO:0000256" key="6">
    <source>
        <dbReference type="ARBA" id="ARBA00022475"/>
    </source>
</evidence>
<evidence type="ECO:0000256" key="12">
    <source>
        <dbReference type="ARBA" id="ARBA00022989"/>
    </source>
</evidence>
<keyword evidence="15" id="KW-0576">Peroxisome</keyword>
<keyword evidence="13" id="KW-0445">Lipid transport</keyword>
<evidence type="ECO:0000256" key="9">
    <source>
        <dbReference type="ARBA" id="ARBA00022692"/>
    </source>
</evidence>
<dbReference type="FunFam" id="3.30.300.30:FF:000002">
    <property type="entry name" value="Long-chain fatty acid transport protein 1"/>
    <property type="match status" value="1"/>
</dbReference>
<evidence type="ECO:0000313" key="24">
    <source>
        <dbReference type="Proteomes" id="UP000053789"/>
    </source>
</evidence>
<dbReference type="HOGENOM" id="CLU_000022_46_3_1"/>
<feature type="chain" id="PRO_5002243483" description="Very long-chain fatty acid transport protein" evidence="20">
    <location>
        <begin position="20"/>
        <end position="661"/>
    </location>
</feature>
<dbReference type="Pfam" id="PF13193">
    <property type="entry name" value="AMP-binding_C"/>
    <property type="match status" value="1"/>
</dbReference>
<evidence type="ECO:0000256" key="2">
    <source>
        <dbReference type="ARBA" id="ARBA00004585"/>
    </source>
</evidence>
<dbReference type="GeneID" id="27699516"/>
<keyword evidence="14" id="KW-0472">Membrane</keyword>
<dbReference type="PANTHER" id="PTHR43107">
    <property type="entry name" value="LONG-CHAIN FATTY ACID TRANSPORT PROTEIN"/>
    <property type="match status" value="1"/>
</dbReference>
<name>A0A0D2HPG5_CLAB1</name>
<evidence type="ECO:0000256" key="19">
    <source>
        <dbReference type="ARBA" id="ARBA00078285"/>
    </source>
</evidence>
<evidence type="ECO:0000313" key="23">
    <source>
        <dbReference type="EMBL" id="KIW92740.1"/>
    </source>
</evidence>
<evidence type="ECO:0000256" key="16">
    <source>
        <dbReference type="ARBA" id="ARBA00051585"/>
    </source>
</evidence>
<comment type="function">
    <text evidence="17">Acyl-CoA synthetase required for both the import of long chain fatty acids (LCFAs) (C14-C18) and the activation very long chain fatty acids (VLCFAs) (C20-C26) by esterification of the fatty acids into metabolically active CoA-thioesters for subsequent degradation or incorporation into phospholipids. The transport and fatty acyl-CoA synthetase activities are genetically separable and are thus independent activities. Esterifies VLCFAs in the peroxisome matrix. The VLCFAs are actively transported into peroxisomes by a PXA1-PXA2 heterodimeric transporter in the peroxisomal membrane.</text>
</comment>
<dbReference type="InterPro" id="IPR020845">
    <property type="entry name" value="AMP-binding_CS"/>
</dbReference>
<protein>
    <recommendedName>
        <fullName evidence="18">Very long-chain fatty acid transport protein</fullName>
    </recommendedName>
    <alternativeName>
        <fullName evidence="19">Very-long-chain acyl-CoA synthetase</fullName>
    </alternativeName>
</protein>
<dbReference type="Gene3D" id="3.30.300.30">
    <property type="match status" value="1"/>
</dbReference>
<evidence type="ECO:0000256" key="14">
    <source>
        <dbReference type="ARBA" id="ARBA00023136"/>
    </source>
</evidence>
<reference evidence="23" key="1">
    <citation type="submission" date="2015-01" db="EMBL/GenBank/DDBJ databases">
        <title>The Genome Sequence of Cladophialophora bantiana CBS 173.52.</title>
        <authorList>
            <consortium name="The Broad Institute Genomics Platform"/>
            <person name="Cuomo C."/>
            <person name="de Hoog S."/>
            <person name="Gorbushina A."/>
            <person name="Stielow B."/>
            <person name="Teixiera M."/>
            <person name="Abouelleil A."/>
            <person name="Chapman S.B."/>
            <person name="Priest M."/>
            <person name="Young S.K."/>
            <person name="Wortman J."/>
            <person name="Nusbaum C."/>
            <person name="Birren B."/>
        </authorList>
    </citation>
    <scope>NUCLEOTIDE SEQUENCE [LARGE SCALE GENOMIC DNA]</scope>
    <source>
        <strain evidence="23">CBS 173.52</strain>
    </source>
</reference>
<dbReference type="Pfam" id="PF00501">
    <property type="entry name" value="AMP-binding"/>
    <property type="match status" value="1"/>
</dbReference>
<evidence type="ECO:0000259" key="22">
    <source>
        <dbReference type="Pfam" id="PF13193"/>
    </source>
</evidence>
<keyword evidence="11" id="KW-0067">ATP-binding</keyword>
<evidence type="ECO:0000256" key="13">
    <source>
        <dbReference type="ARBA" id="ARBA00023055"/>
    </source>
</evidence>
<sequence>MASAILSAISSILATTALAAPGALAGLAYLNARWRLPVDVHLFRCIIQSQMAFNRREKADRINSFYVLEEHAYDARIKDQTFIIYQGQSWTFKETYDVVLRYAGYLHTEHGIRRGEIVALNFVNSPQFLFLTLATWSVGAVPAFINYNLTGDAFVHSVSVSTARLLIIDPEVAPKVLTEQTISTLKAADFRGIDSPSLETVVFTQDLQSTLESGYGPSFRAPDNARGGITARSPGVLIFTSGTTGLPKAAIVPWGRKISGAMLIPRWIGLEPVTSKKPDRFYVSMPLYHGTAFLLGFNCCLEHATTLILSRKFSVSKFWDELVAADATVFSYVGETLRYLLAVPPQPDDRTRHRVRLALGNGLRPDVWERFKDRFGIETIAEFYGATESVAASFNLNRNSFSSGAIGQVGLLGELQYSRVQAIVDIDWEREEPRRDPKTGFCVKVPRGEPGELLYAVDAKDIASKYVGYYGNKKASDSKIWRDVFKKGDAWFRSGDVVRFDKEGRMWFSDRIGDTFRWRSENVSTNEVAGVLGRHPAVIEANVYGVEIPNHDGRAGCAAVLLRGVTRPDTPVSEDVLASIASIARAGLPKYAVPVFLRVVTEVVATGNNKQQKHVLRKEGVEPARVGVKGDRIFYLRPGSDQFEPFGDEEWHQIRSGMVKL</sequence>
<comment type="subcellular location">
    <subcellularLocation>
        <location evidence="3">Cell membrane</location>
        <topology evidence="3">Multi-pass membrane protein</topology>
    </subcellularLocation>
    <subcellularLocation>
        <location evidence="1">Lipid droplet</location>
    </subcellularLocation>
    <subcellularLocation>
        <location evidence="2">Peroxisome membrane</location>
        <topology evidence="2">Multi-pass membrane protein</topology>
    </subcellularLocation>
</comment>
<organism evidence="23 24">
    <name type="scientific">Cladophialophora bantiana (strain ATCC 10958 / CBS 173.52 / CDC B-1940 / NIH 8579)</name>
    <name type="common">Xylohypha bantiana</name>
    <dbReference type="NCBI Taxonomy" id="1442370"/>
    <lineage>
        <taxon>Eukaryota</taxon>
        <taxon>Fungi</taxon>
        <taxon>Dikarya</taxon>
        <taxon>Ascomycota</taxon>
        <taxon>Pezizomycotina</taxon>
        <taxon>Eurotiomycetes</taxon>
        <taxon>Chaetothyriomycetidae</taxon>
        <taxon>Chaetothyriales</taxon>
        <taxon>Herpotrichiellaceae</taxon>
        <taxon>Cladophialophora</taxon>
    </lineage>
</organism>
<dbReference type="GO" id="GO:0004467">
    <property type="term" value="F:long-chain fatty acid-CoA ligase activity"/>
    <property type="evidence" value="ECO:0007669"/>
    <property type="project" value="TreeGrafter"/>
</dbReference>
<dbReference type="InterPro" id="IPR042099">
    <property type="entry name" value="ANL_N_sf"/>
</dbReference>
<accession>A0A0D2HPG5</accession>
<comment type="catalytic activity">
    <reaction evidence="16">
        <text>a very long-chain fatty acid + ATP + CoA = a very long-chain fatty acyl-CoA + AMP + diphosphate</text>
        <dbReference type="Rhea" id="RHEA:54536"/>
        <dbReference type="ChEBI" id="CHEBI:30616"/>
        <dbReference type="ChEBI" id="CHEBI:33019"/>
        <dbReference type="ChEBI" id="CHEBI:57287"/>
        <dbReference type="ChEBI" id="CHEBI:58950"/>
        <dbReference type="ChEBI" id="CHEBI:138261"/>
        <dbReference type="ChEBI" id="CHEBI:456215"/>
    </reaction>
</comment>
<evidence type="ECO:0000256" key="7">
    <source>
        <dbReference type="ARBA" id="ARBA00022598"/>
    </source>
</evidence>
<keyword evidence="5" id="KW-0813">Transport</keyword>
<dbReference type="GO" id="GO:0005324">
    <property type="term" value="F:long-chain fatty acid transmembrane transporter activity"/>
    <property type="evidence" value="ECO:0007669"/>
    <property type="project" value="TreeGrafter"/>
</dbReference>